<gene>
    <name evidence="2" type="ORF">GCM10009844_38930</name>
</gene>
<dbReference type="EMBL" id="BAAAQR010000014">
    <property type="protein sequence ID" value="GAA2153855.1"/>
    <property type="molecule type" value="Genomic_DNA"/>
</dbReference>
<evidence type="ECO:0000313" key="3">
    <source>
        <dbReference type="Proteomes" id="UP001501771"/>
    </source>
</evidence>
<comment type="caution">
    <text evidence="2">The sequence shown here is derived from an EMBL/GenBank/DDBJ whole genome shotgun (WGS) entry which is preliminary data.</text>
</comment>
<dbReference type="Proteomes" id="UP001501771">
    <property type="component" value="Unassembled WGS sequence"/>
</dbReference>
<evidence type="ECO:0000256" key="1">
    <source>
        <dbReference type="SAM" id="MobiDB-lite"/>
    </source>
</evidence>
<keyword evidence="3" id="KW-1185">Reference proteome</keyword>
<name>A0ABN3A4K8_9ACTN</name>
<sequence>MLDIGASVSDRGDDADMKLPGVTFEVREWFSGGRGDTVAVDMQPPTTGSNSAEDPGDAYGIGSRLLVSGEARWGGSPLNSPIAWGCGFSRYYDPQSATAWRDAFARRAPAKSDAAHGHVSSSRQ</sequence>
<protein>
    <submittedName>
        <fullName evidence="2">Uncharacterized protein</fullName>
    </submittedName>
</protein>
<evidence type="ECO:0000313" key="2">
    <source>
        <dbReference type="EMBL" id="GAA2153855.1"/>
    </source>
</evidence>
<organism evidence="2 3">
    <name type="scientific">Nocardioides koreensis</name>
    <dbReference type="NCBI Taxonomy" id="433651"/>
    <lineage>
        <taxon>Bacteria</taxon>
        <taxon>Bacillati</taxon>
        <taxon>Actinomycetota</taxon>
        <taxon>Actinomycetes</taxon>
        <taxon>Propionibacteriales</taxon>
        <taxon>Nocardioidaceae</taxon>
        <taxon>Nocardioides</taxon>
    </lineage>
</organism>
<proteinExistence type="predicted"/>
<reference evidence="2 3" key="1">
    <citation type="journal article" date="2019" name="Int. J. Syst. Evol. Microbiol.">
        <title>The Global Catalogue of Microorganisms (GCM) 10K type strain sequencing project: providing services to taxonomists for standard genome sequencing and annotation.</title>
        <authorList>
            <consortium name="The Broad Institute Genomics Platform"/>
            <consortium name="The Broad Institute Genome Sequencing Center for Infectious Disease"/>
            <person name="Wu L."/>
            <person name="Ma J."/>
        </authorList>
    </citation>
    <scope>NUCLEOTIDE SEQUENCE [LARGE SCALE GENOMIC DNA]</scope>
    <source>
        <strain evidence="2 3">JCM 16022</strain>
    </source>
</reference>
<feature type="region of interest" description="Disordered" evidence="1">
    <location>
        <begin position="35"/>
        <end position="58"/>
    </location>
</feature>
<accession>A0ABN3A4K8</accession>